<gene>
    <name evidence="1" type="ordered locus">Bmur_1619</name>
</gene>
<accession>D5UAI2</accession>
<protein>
    <submittedName>
        <fullName evidence="1">Uncharacterized protein</fullName>
    </submittedName>
</protein>
<organism evidence="1 2">
    <name type="scientific">Brachyspira murdochii (strain ATCC 51284 / DSM 12563 / 56-150)</name>
    <name type="common">Serpulina murdochii</name>
    <dbReference type="NCBI Taxonomy" id="526224"/>
    <lineage>
        <taxon>Bacteria</taxon>
        <taxon>Pseudomonadati</taxon>
        <taxon>Spirochaetota</taxon>
        <taxon>Spirochaetia</taxon>
        <taxon>Brachyspirales</taxon>
        <taxon>Brachyspiraceae</taxon>
        <taxon>Brachyspira</taxon>
    </lineage>
</organism>
<dbReference type="AlphaFoldDB" id="D5UAI2"/>
<dbReference type="KEGG" id="brm:Bmur_1619"/>
<dbReference type="Proteomes" id="UP000001915">
    <property type="component" value="Chromosome"/>
</dbReference>
<sequence length="101" mass="11690">MLHQRKNISSKFTDTYIFGVKILKTFNVFFIDEETNKIEPFYNIDDLITFKNNMKKPPKGNTPIIITKVNNNLLEISGILKKADSLSHDPNIGAFKNRFQL</sequence>
<dbReference type="EMBL" id="CP001959">
    <property type="protein sequence ID" value="ADG71705.1"/>
    <property type="molecule type" value="Genomic_DNA"/>
</dbReference>
<dbReference type="HOGENOM" id="CLU_2286071_0_0_12"/>
<evidence type="ECO:0000313" key="1">
    <source>
        <dbReference type="EMBL" id="ADG71705.1"/>
    </source>
</evidence>
<dbReference type="STRING" id="526224.Bmur_1619"/>
<dbReference type="OrthoDB" id="354539at2"/>
<name>D5UAI2_BRAM5</name>
<dbReference type="RefSeq" id="WP_013114120.1">
    <property type="nucleotide sequence ID" value="NC_014150.1"/>
</dbReference>
<proteinExistence type="predicted"/>
<evidence type="ECO:0000313" key="2">
    <source>
        <dbReference type="Proteomes" id="UP000001915"/>
    </source>
</evidence>
<reference evidence="1 2" key="1">
    <citation type="journal article" date="2010" name="Stand. Genomic Sci.">
        <title>Complete genome sequence of Brachyspira murdochii type strain (56-150).</title>
        <authorList>
            <person name="Pati A."/>
            <person name="Sikorski J."/>
            <person name="Gronow S."/>
            <person name="Munk C."/>
            <person name="Lapidus A."/>
            <person name="Copeland A."/>
            <person name="Glavina Del Tio T."/>
            <person name="Nolan M."/>
            <person name="Lucas S."/>
            <person name="Chen F."/>
            <person name="Tice H."/>
            <person name="Cheng J.F."/>
            <person name="Han C."/>
            <person name="Detter J.C."/>
            <person name="Bruce D."/>
            <person name="Tapia R."/>
            <person name="Goodwin L."/>
            <person name="Pitluck S."/>
            <person name="Liolios K."/>
            <person name="Ivanova N."/>
            <person name="Mavromatis K."/>
            <person name="Mikhailova N."/>
            <person name="Chen A."/>
            <person name="Palaniappan K."/>
            <person name="Land M."/>
            <person name="Hauser L."/>
            <person name="Chang Y.J."/>
            <person name="Jeffries C.D."/>
            <person name="Spring S."/>
            <person name="Rohde M."/>
            <person name="Goker M."/>
            <person name="Bristow J."/>
            <person name="Eisen J.A."/>
            <person name="Markowitz V."/>
            <person name="Hugenholtz P."/>
            <person name="Kyrpides N.C."/>
            <person name="Klenk H.P."/>
        </authorList>
    </citation>
    <scope>NUCLEOTIDE SEQUENCE [LARGE SCALE GENOMIC DNA]</scope>
    <source>
        <strain evidence="2">ATCC 51284 / DSM 12563 / 56-150</strain>
    </source>
</reference>